<dbReference type="InterPro" id="IPR011993">
    <property type="entry name" value="PH-like_dom_sf"/>
</dbReference>
<dbReference type="FunFam" id="2.30.29.30:FF:000289">
    <property type="entry name" value="Epidermal growth factor receptor kinase substrate 8"/>
    <property type="match status" value="1"/>
</dbReference>
<dbReference type="InterPro" id="IPR036028">
    <property type="entry name" value="SH3-like_dom_sf"/>
</dbReference>
<comment type="similarity">
    <text evidence="2">Belongs to the EPS8 family.</text>
</comment>
<dbReference type="InterPro" id="IPR013625">
    <property type="entry name" value="PTB"/>
</dbReference>
<feature type="region of interest" description="Disordered" evidence="7">
    <location>
        <begin position="609"/>
        <end position="635"/>
    </location>
</feature>
<organism evidence="9">
    <name type="scientific">Culicoides sonorensis</name>
    <name type="common">Biting midge</name>
    <dbReference type="NCBI Taxonomy" id="179676"/>
    <lineage>
        <taxon>Eukaryota</taxon>
        <taxon>Metazoa</taxon>
        <taxon>Ecdysozoa</taxon>
        <taxon>Arthropoda</taxon>
        <taxon>Hexapoda</taxon>
        <taxon>Insecta</taxon>
        <taxon>Pterygota</taxon>
        <taxon>Neoptera</taxon>
        <taxon>Endopterygota</taxon>
        <taxon>Diptera</taxon>
        <taxon>Nematocera</taxon>
        <taxon>Chironomoidea</taxon>
        <taxon>Ceratopogonidae</taxon>
        <taxon>Ceratopogoninae</taxon>
        <taxon>Culicoides</taxon>
        <taxon>Monoculicoides</taxon>
    </lineage>
</organism>
<dbReference type="GO" id="GO:0003779">
    <property type="term" value="F:actin binding"/>
    <property type="evidence" value="ECO:0007669"/>
    <property type="project" value="TreeGrafter"/>
</dbReference>
<evidence type="ECO:0000256" key="5">
    <source>
        <dbReference type="ARBA" id="ARBA00022553"/>
    </source>
</evidence>
<evidence type="ECO:0000256" key="4">
    <source>
        <dbReference type="ARBA" id="ARBA00022490"/>
    </source>
</evidence>
<dbReference type="Pfam" id="PF18016">
    <property type="entry name" value="SAM_3"/>
    <property type="match status" value="1"/>
</dbReference>
<dbReference type="PANTHER" id="PTHR12287:SF23">
    <property type="entry name" value="AROUSER, ISOFORM A-RELATED"/>
    <property type="match status" value="1"/>
</dbReference>
<dbReference type="InterPro" id="IPR033928">
    <property type="entry name" value="EPS8_PTB"/>
</dbReference>
<dbReference type="CDD" id="cd01210">
    <property type="entry name" value="PTB_EPS8"/>
    <property type="match status" value="1"/>
</dbReference>
<dbReference type="OMA" id="NKNWWEC"/>
<name>A0A336M8G4_CULSO</name>
<keyword evidence="5" id="KW-0597">Phosphoprotein</keyword>
<protein>
    <submittedName>
        <fullName evidence="9">CSON013325 protein</fullName>
    </submittedName>
</protein>
<dbReference type="GO" id="GO:0005886">
    <property type="term" value="C:plasma membrane"/>
    <property type="evidence" value="ECO:0007669"/>
    <property type="project" value="TreeGrafter"/>
</dbReference>
<sequence>MAYRHSPIAAYSGDDLESRSGEDRPESVDLGDKPVYLLEHLATFTVTKDTGILYPADGMRKLLQLEKTTGIWSQKMQLCLDRSWVLIMDFESGNIIERFQASSIQEPTAFTSNDPMEMYNNILVFIVGNGGPNSRSEMHIFQCQSISAVHLVEDLKQLRDGKLINNRDAMPHYEQQRRPMVAGAASGGGGMRVNRAEYIRDRERDRDRDERHYNNHNNDTDSELGGLNDETSSTSSEKYERDVTVLNHCFDDIEKFIARLQHAAAASRELERRRKNRKSKKKDPGEGLLTLRTRPPHEKEFVDIFAKFKLSFNLLAKLKAHIHDPNAPELVHFLFTPLALIVDASHDSYYDPNLPARVVKPLLTRDAINLLVNCVTSKETELWRSLGDAWTIPRDQWKEGAMVGTYHPVFFDGWSPEFPVIDELEASPSTPNNKKRFDLLPSHSQDYTDYEFDPHAHHTPQAPSPGLRDFSTRSEISVDSIERNGAVGNGANGTSSRNEHHHAMVHSHHGPPPPPSALTHHHQPSPQQTLHQSNGENWFEELQAKGAKIVQVTYPRTANNDKELTVVRGEYLEVLDDTRKWWKARNSRGVVAHVPHTIVSVVAYENGDAPYRNSKNDDRYQASTSNNNETSPGSAEWVRNKHIANGYNGVSSFQRYSSFSSNGSGATNRTSTSTFKDEKLTNSNGRISYSNVSSSSVTKAKSPPPAPPMPAQLPVTPISSLIPASVPTTPNGMMHNNINNNNDSITNRRSRTEPTTPVDNDIQRELREVLTLFKEKKRNVEIIKTPDIFITQTSNPTEVQNWLKAKGFSENAQKRLKGLTGNELFALKKNTLEEYCGPEEGKRLASQITVQRNISGYKTTRSSELMNILAKVRQKTETYNGEGTNGVKEIENETHDESET</sequence>
<feature type="region of interest" description="Disordered" evidence="7">
    <location>
        <begin position="659"/>
        <end position="710"/>
    </location>
</feature>
<dbReference type="Gene3D" id="1.10.150.50">
    <property type="entry name" value="Transcription Factor, Ets-1"/>
    <property type="match status" value="1"/>
</dbReference>
<dbReference type="EMBL" id="UFQT01000668">
    <property type="protein sequence ID" value="SSX26330.1"/>
    <property type="molecule type" value="Genomic_DNA"/>
</dbReference>
<feature type="compositionally biased region" description="Basic and acidic residues" evidence="7">
    <location>
        <begin position="888"/>
        <end position="900"/>
    </location>
</feature>
<feature type="region of interest" description="Disordered" evidence="7">
    <location>
        <begin position="879"/>
        <end position="900"/>
    </location>
</feature>
<dbReference type="InterPro" id="IPR055093">
    <property type="entry name" value="EPS8_2nd"/>
</dbReference>
<dbReference type="Pfam" id="PF22975">
    <property type="entry name" value="EPS8_2nd"/>
    <property type="match status" value="1"/>
</dbReference>
<dbReference type="GO" id="GO:0005737">
    <property type="term" value="C:cytoplasm"/>
    <property type="evidence" value="ECO:0007669"/>
    <property type="project" value="UniProtKB-SubCell"/>
</dbReference>
<dbReference type="PROSITE" id="PS50002">
    <property type="entry name" value="SH3"/>
    <property type="match status" value="1"/>
</dbReference>
<dbReference type="Pfam" id="PF08416">
    <property type="entry name" value="PTB"/>
    <property type="match status" value="1"/>
</dbReference>
<evidence type="ECO:0000313" key="9">
    <source>
        <dbReference type="EMBL" id="SSX26330.1"/>
    </source>
</evidence>
<dbReference type="InterPro" id="IPR035462">
    <property type="entry name" value="Eps8_SH3"/>
</dbReference>
<evidence type="ECO:0000256" key="2">
    <source>
        <dbReference type="ARBA" id="ARBA00006197"/>
    </source>
</evidence>
<dbReference type="InterPro" id="IPR001452">
    <property type="entry name" value="SH3_domain"/>
</dbReference>
<dbReference type="PANTHER" id="PTHR12287">
    <property type="entry name" value="EPIDERMAL GROWTH FACTOR RECEPTOR KINASE SUBSTRATE EPS8-RELATED PROTEIN"/>
    <property type="match status" value="1"/>
</dbReference>
<dbReference type="FunFam" id="2.30.30.40:FF:000183">
    <property type="entry name" value="Epidermal growth factor receptor kinase substrate 8"/>
    <property type="match status" value="1"/>
</dbReference>
<feature type="compositionally biased region" description="Basic and acidic residues" evidence="7">
    <location>
        <begin position="194"/>
        <end position="213"/>
    </location>
</feature>
<dbReference type="SMART" id="SM00326">
    <property type="entry name" value="SH3"/>
    <property type="match status" value="1"/>
</dbReference>
<gene>
    <name evidence="9" type="primary">CSON013325</name>
</gene>
<feature type="domain" description="SH3" evidence="8">
    <location>
        <begin position="545"/>
        <end position="604"/>
    </location>
</feature>
<evidence type="ECO:0000256" key="6">
    <source>
        <dbReference type="PROSITE-ProRule" id="PRU00192"/>
    </source>
</evidence>
<reference evidence="9" key="1">
    <citation type="submission" date="2018-07" db="EMBL/GenBank/DDBJ databases">
        <authorList>
            <person name="Quirk P.G."/>
            <person name="Krulwich T.A."/>
        </authorList>
    </citation>
    <scope>NUCLEOTIDE SEQUENCE</scope>
</reference>
<feature type="region of interest" description="Disordered" evidence="7">
    <location>
        <begin position="170"/>
        <end position="239"/>
    </location>
</feature>
<evidence type="ECO:0000256" key="7">
    <source>
        <dbReference type="SAM" id="MobiDB-lite"/>
    </source>
</evidence>
<dbReference type="GO" id="GO:0035023">
    <property type="term" value="P:regulation of Rho protein signal transduction"/>
    <property type="evidence" value="ECO:0007669"/>
    <property type="project" value="TreeGrafter"/>
</dbReference>
<dbReference type="CDD" id="cd11764">
    <property type="entry name" value="SH3_Eps8"/>
    <property type="match status" value="1"/>
</dbReference>
<keyword evidence="3 6" id="KW-0728">SH3 domain</keyword>
<proteinExistence type="inferred from homology"/>
<comment type="subcellular location">
    <subcellularLocation>
        <location evidence="1">Cytoplasm</location>
    </subcellularLocation>
</comment>
<evidence type="ECO:0000256" key="1">
    <source>
        <dbReference type="ARBA" id="ARBA00004496"/>
    </source>
</evidence>
<dbReference type="InterPro" id="IPR039801">
    <property type="entry name" value="EPS8-like"/>
</dbReference>
<feature type="region of interest" description="Disordered" evidence="7">
    <location>
        <begin position="448"/>
        <end position="532"/>
    </location>
</feature>
<feature type="region of interest" description="Disordered" evidence="7">
    <location>
        <begin position="268"/>
        <end position="291"/>
    </location>
</feature>
<accession>A0A336M8G4</accession>
<evidence type="ECO:0000259" key="8">
    <source>
        <dbReference type="PROSITE" id="PS50002"/>
    </source>
</evidence>
<dbReference type="AlphaFoldDB" id="A0A336M8G4"/>
<dbReference type="VEuPathDB" id="VectorBase:CSON013325"/>
<feature type="compositionally biased region" description="Polar residues" evidence="7">
    <location>
        <begin position="621"/>
        <end position="633"/>
    </location>
</feature>
<dbReference type="InterPro" id="IPR041418">
    <property type="entry name" value="SAM_3"/>
</dbReference>
<dbReference type="GO" id="GO:0007266">
    <property type="term" value="P:Rho protein signal transduction"/>
    <property type="evidence" value="ECO:0007669"/>
    <property type="project" value="TreeGrafter"/>
</dbReference>
<feature type="compositionally biased region" description="Low complexity" evidence="7">
    <location>
        <begin position="688"/>
        <end position="701"/>
    </location>
</feature>
<dbReference type="InterPro" id="IPR013761">
    <property type="entry name" value="SAM/pointed_sf"/>
</dbReference>
<keyword evidence="4" id="KW-0963">Cytoplasm</keyword>
<dbReference type="Gene3D" id="2.30.30.40">
    <property type="entry name" value="SH3 Domains"/>
    <property type="match status" value="1"/>
</dbReference>
<dbReference type="SUPFAM" id="SSF50729">
    <property type="entry name" value="PH domain-like"/>
    <property type="match status" value="1"/>
</dbReference>
<evidence type="ECO:0000256" key="3">
    <source>
        <dbReference type="ARBA" id="ARBA00022443"/>
    </source>
</evidence>
<dbReference type="Gene3D" id="2.30.29.30">
    <property type="entry name" value="Pleckstrin-homology domain (PH domain)/Phosphotyrosine-binding domain (PTB)"/>
    <property type="match status" value="1"/>
</dbReference>
<dbReference type="SUPFAM" id="SSF50044">
    <property type="entry name" value="SH3-domain"/>
    <property type="match status" value="1"/>
</dbReference>